<proteinExistence type="predicted"/>
<organism evidence="2">
    <name type="scientific">marine sediment metagenome</name>
    <dbReference type="NCBI Taxonomy" id="412755"/>
    <lineage>
        <taxon>unclassified sequences</taxon>
        <taxon>metagenomes</taxon>
        <taxon>ecological metagenomes</taxon>
    </lineage>
</organism>
<name>X1RT90_9ZZZZ</name>
<gene>
    <name evidence="2" type="ORF">S06H3_53930</name>
</gene>
<dbReference type="AlphaFoldDB" id="X1RT90"/>
<feature type="non-terminal residue" evidence="2">
    <location>
        <position position="63"/>
    </location>
</feature>
<evidence type="ECO:0000256" key="1">
    <source>
        <dbReference type="SAM" id="Phobius"/>
    </source>
</evidence>
<protein>
    <submittedName>
        <fullName evidence="2">Uncharacterized protein</fullName>
    </submittedName>
</protein>
<keyword evidence="1" id="KW-0812">Transmembrane</keyword>
<evidence type="ECO:0000313" key="2">
    <source>
        <dbReference type="EMBL" id="GAI58724.1"/>
    </source>
</evidence>
<accession>X1RT90</accession>
<sequence length="63" mass="7382">MRESSTIPEDVKQRLNWLLIFIVICFSILVIGLWYLQMIKGEEFKERAVENCIRALVEDAPRG</sequence>
<comment type="caution">
    <text evidence="2">The sequence shown here is derived from an EMBL/GenBank/DDBJ whole genome shotgun (WGS) entry which is preliminary data.</text>
</comment>
<reference evidence="2" key="1">
    <citation type="journal article" date="2014" name="Front. Microbiol.">
        <title>High frequency of phylogenetically diverse reductive dehalogenase-homologous genes in deep subseafloor sedimentary metagenomes.</title>
        <authorList>
            <person name="Kawai M."/>
            <person name="Futagami T."/>
            <person name="Toyoda A."/>
            <person name="Takaki Y."/>
            <person name="Nishi S."/>
            <person name="Hori S."/>
            <person name="Arai W."/>
            <person name="Tsubouchi T."/>
            <person name="Morono Y."/>
            <person name="Uchiyama I."/>
            <person name="Ito T."/>
            <person name="Fujiyama A."/>
            <person name="Inagaki F."/>
            <person name="Takami H."/>
        </authorList>
    </citation>
    <scope>NUCLEOTIDE SEQUENCE</scope>
    <source>
        <strain evidence="2">Expedition CK06-06</strain>
    </source>
</reference>
<keyword evidence="1" id="KW-0472">Membrane</keyword>
<dbReference type="EMBL" id="BARV01034434">
    <property type="protein sequence ID" value="GAI58724.1"/>
    <property type="molecule type" value="Genomic_DNA"/>
</dbReference>
<feature type="transmembrane region" description="Helical" evidence="1">
    <location>
        <begin position="15"/>
        <end position="36"/>
    </location>
</feature>
<keyword evidence="1" id="KW-1133">Transmembrane helix</keyword>